<reference evidence="2 4" key="2">
    <citation type="submission" date="2019-05" db="EMBL/GenBank/DDBJ databases">
        <title>Pasteurellaceae isolates from reptiles.</title>
        <authorList>
            <person name="Bojesen A.M."/>
            <person name="Lund E."/>
        </authorList>
    </citation>
    <scope>NUCLEOTIDE SEQUENCE [LARGE SCALE GENOMIC DNA]</scope>
    <source>
        <strain evidence="2 4">ELNT2x</strain>
    </source>
</reference>
<dbReference type="EMBL" id="VDGV01000011">
    <property type="protein sequence ID" value="TNG93220.1"/>
    <property type="molecule type" value="Genomic_DNA"/>
</dbReference>
<organism evidence="1 3">
    <name type="scientific">Testudinibacter aquarius</name>
    <dbReference type="NCBI Taxonomy" id="1524974"/>
    <lineage>
        <taxon>Bacteria</taxon>
        <taxon>Pseudomonadati</taxon>
        <taxon>Pseudomonadota</taxon>
        <taxon>Gammaproteobacteria</taxon>
        <taxon>Pasteurellales</taxon>
        <taxon>Pasteurellaceae</taxon>
        <taxon>Testudinibacter</taxon>
    </lineage>
</organism>
<proteinExistence type="predicted"/>
<dbReference type="GO" id="GO:0006355">
    <property type="term" value="P:regulation of DNA-templated transcription"/>
    <property type="evidence" value="ECO:0007669"/>
    <property type="project" value="InterPro"/>
</dbReference>
<gene>
    <name evidence="1" type="ORF">EDC16_11428</name>
    <name evidence="2" type="ORF">FHQ21_02195</name>
</gene>
<dbReference type="RefSeq" id="WP_132968041.1">
    <property type="nucleotide sequence ID" value="NZ_LEKL01000053.1"/>
</dbReference>
<dbReference type="PANTHER" id="PTHR40455:SF1">
    <property type="entry name" value="ANTITOXIN HIGA"/>
    <property type="match status" value="1"/>
</dbReference>
<dbReference type="EMBL" id="SMCP01000014">
    <property type="protein sequence ID" value="TCV83662.1"/>
    <property type="molecule type" value="Genomic_DNA"/>
</dbReference>
<evidence type="ECO:0000313" key="1">
    <source>
        <dbReference type="EMBL" id="TCV83662.1"/>
    </source>
</evidence>
<reference evidence="1 3" key="1">
    <citation type="submission" date="2019-03" db="EMBL/GenBank/DDBJ databases">
        <title>Genomic Encyclopedia of Type Strains, Phase IV (KMG-IV): sequencing the most valuable type-strain genomes for metagenomic binning, comparative biology and taxonomic classification.</title>
        <authorList>
            <person name="Goeker M."/>
        </authorList>
    </citation>
    <scope>NUCLEOTIDE SEQUENCE [LARGE SCALE GENOMIC DNA]</scope>
    <source>
        <strain evidence="1 3">DSM 28140</strain>
    </source>
</reference>
<evidence type="ECO:0000313" key="2">
    <source>
        <dbReference type="EMBL" id="TNG93220.1"/>
    </source>
</evidence>
<keyword evidence="4" id="KW-1185">Reference proteome</keyword>
<evidence type="ECO:0000313" key="3">
    <source>
        <dbReference type="Proteomes" id="UP000294619"/>
    </source>
</evidence>
<dbReference type="GO" id="GO:0001046">
    <property type="term" value="F:core promoter sequence-specific DNA binding"/>
    <property type="evidence" value="ECO:0007669"/>
    <property type="project" value="TreeGrafter"/>
</dbReference>
<name>A0A4R3XX82_9PAST</name>
<dbReference type="AlphaFoldDB" id="A0A4R3XX82"/>
<comment type="caution">
    <text evidence="1">The sequence shown here is derived from an EMBL/GenBank/DDBJ whole genome shotgun (WGS) entry which is preliminary data.</text>
</comment>
<evidence type="ECO:0000313" key="4">
    <source>
        <dbReference type="Proteomes" id="UP000305526"/>
    </source>
</evidence>
<sequence>MDIKPLRTEQDYQEALAIISPMFDHQPEIGSAEFDKMEILVLLIEAYEAKHYPIEPPDPIEAIKFRMEQEGLTAKDLVPAIGQLNRVYEVLNKKRKLTLGMIRKLHQQFGFPLEHLIRAYEL</sequence>
<dbReference type="Proteomes" id="UP000305526">
    <property type="component" value="Unassembled WGS sequence"/>
</dbReference>
<accession>A0A4R3XX82</accession>
<dbReference type="Proteomes" id="UP000294619">
    <property type="component" value="Unassembled WGS sequence"/>
</dbReference>
<dbReference type="InterPro" id="IPR039060">
    <property type="entry name" value="Antitox_HigA"/>
</dbReference>
<dbReference type="PANTHER" id="PTHR40455">
    <property type="entry name" value="ANTITOXIN HIGA"/>
    <property type="match status" value="1"/>
</dbReference>
<dbReference type="Gene3D" id="1.10.260.40">
    <property type="entry name" value="lambda repressor-like DNA-binding domains"/>
    <property type="match status" value="1"/>
</dbReference>
<dbReference type="InterPro" id="IPR010982">
    <property type="entry name" value="Lambda_DNA-bd_dom_sf"/>
</dbReference>
<protein>
    <submittedName>
        <fullName evidence="1 2">Transcriptional regulator</fullName>
    </submittedName>
</protein>